<gene>
    <name evidence="6" type="ORF">H1R20_g14911</name>
</gene>
<dbReference type="GO" id="GO:0004869">
    <property type="term" value="F:cysteine-type endopeptidase inhibitor activity"/>
    <property type="evidence" value="ECO:0007669"/>
    <property type="project" value="UniProtKB-KW"/>
</dbReference>
<evidence type="ECO:0000313" key="6">
    <source>
        <dbReference type="EMBL" id="KAJ2922175.1"/>
    </source>
</evidence>
<keyword evidence="7" id="KW-1185">Reference proteome</keyword>
<feature type="non-terminal residue" evidence="6">
    <location>
        <position position="183"/>
    </location>
</feature>
<evidence type="ECO:0000313" key="7">
    <source>
        <dbReference type="Proteomes" id="UP001140091"/>
    </source>
</evidence>
<dbReference type="InterPro" id="IPR019508">
    <property type="entry name" value="Prot_inh_I48_clitocypin"/>
</dbReference>
<dbReference type="OrthoDB" id="2900535at2759"/>
<dbReference type="Pfam" id="PF10467">
    <property type="entry name" value="Inhibitor_I48"/>
    <property type="match status" value="1"/>
</dbReference>
<evidence type="ECO:0000256" key="4">
    <source>
        <dbReference type="ARBA" id="ARBA00024855"/>
    </source>
</evidence>
<evidence type="ECO:0000256" key="2">
    <source>
        <dbReference type="ARBA" id="ARBA00022690"/>
    </source>
</evidence>
<organism evidence="6 7">
    <name type="scientific">Candolleomyces eurysporus</name>
    <dbReference type="NCBI Taxonomy" id="2828524"/>
    <lineage>
        <taxon>Eukaryota</taxon>
        <taxon>Fungi</taxon>
        <taxon>Dikarya</taxon>
        <taxon>Basidiomycota</taxon>
        <taxon>Agaricomycotina</taxon>
        <taxon>Agaricomycetes</taxon>
        <taxon>Agaricomycetidae</taxon>
        <taxon>Agaricales</taxon>
        <taxon>Agaricineae</taxon>
        <taxon>Psathyrellaceae</taxon>
        <taxon>Candolleomyces</taxon>
    </lineage>
</organism>
<sequence length="183" mass="20379">MTPDPSGVYQLRAPGPGAAKFMTNVGLDEVIGLTPQEPERVEAQQWEIVPVPGAERPNMYYIYLHQTGNVKPLALAQQHRHGAHHHSKDHHMHDDCCLPQGPLILSARHVDEWEITPMVNLPEEHTAKSFIFRPATNAPGREWCIGTDGSQVTIKSFSVDSDEERPHWLLEESTVAEASVPSV</sequence>
<reference evidence="6" key="1">
    <citation type="submission" date="2022-06" db="EMBL/GenBank/DDBJ databases">
        <title>Genome Sequence of Candolleomyces eurysporus.</title>
        <authorList>
            <person name="Buettner E."/>
        </authorList>
    </citation>
    <scope>NUCLEOTIDE SEQUENCE</scope>
    <source>
        <strain evidence="6">VTCC 930004</strain>
    </source>
</reference>
<dbReference type="AlphaFoldDB" id="A0A9W8M7Z1"/>
<dbReference type="Proteomes" id="UP001140091">
    <property type="component" value="Unassembled WGS sequence"/>
</dbReference>
<evidence type="ECO:0000256" key="5">
    <source>
        <dbReference type="ARBA" id="ARBA00025775"/>
    </source>
</evidence>
<name>A0A9W8M7Z1_9AGAR</name>
<comment type="subunit">
    <text evidence="1">Homodimer.</text>
</comment>
<dbReference type="EMBL" id="JANBPK010001508">
    <property type="protein sequence ID" value="KAJ2922175.1"/>
    <property type="molecule type" value="Genomic_DNA"/>
</dbReference>
<dbReference type="Gene3D" id="2.80.10.50">
    <property type="match status" value="1"/>
</dbReference>
<accession>A0A9W8M7Z1</accession>
<proteinExistence type="inferred from homology"/>
<keyword evidence="3" id="KW-0789">Thiol protease inhibitor</keyword>
<comment type="caution">
    <text evidence="6">The sequence shown here is derived from an EMBL/GenBank/DDBJ whole genome shotgun (WGS) entry which is preliminary data.</text>
</comment>
<comment type="function">
    <text evidence="4">Binds and inhibits cysteine proteinases. Inhibits most strongly papain and cathepsin L, more weakly bromelain and cathepsin B while it is completely ineffective against cathepsin H.</text>
</comment>
<keyword evidence="2" id="KW-0646">Protease inhibitor</keyword>
<comment type="similarity">
    <text evidence="5">Belongs to the protease inhibitor I48 family.</text>
</comment>
<protein>
    <submittedName>
        <fullName evidence="6">Uncharacterized protein</fullName>
    </submittedName>
</protein>
<evidence type="ECO:0000256" key="1">
    <source>
        <dbReference type="ARBA" id="ARBA00011738"/>
    </source>
</evidence>
<evidence type="ECO:0000256" key="3">
    <source>
        <dbReference type="ARBA" id="ARBA00022704"/>
    </source>
</evidence>